<dbReference type="KEGG" id="mwo:MWSIV6_0291"/>
<proteinExistence type="predicted"/>
<dbReference type="InterPro" id="IPR058240">
    <property type="entry name" value="rSAM_sf"/>
</dbReference>
<dbReference type="AlphaFoldDB" id="A0A9E7RUS7"/>
<dbReference type="SUPFAM" id="SSF102114">
    <property type="entry name" value="Radical SAM enzymes"/>
    <property type="match status" value="1"/>
</dbReference>
<dbReference type="InterPro" id="IPR005909">
    <property type="entry name" value="RaSEA"/>
</dbReference>
<keyword evidence="4" id="KW-1185">Reference proteome</keyword>
<dbReference type="GO" id="GO:0051536">
    <property type="term" value="F:iron-sulfur cluster binding"/>
    <property type="evidence" value="ECO:0007669"/>
    <property type="project" value="InterPro"/>
</dbReference>
<dbReference type="EMBL" id="JAXUHJ010000013">
    <property type="protein sequence ID" value="MEJ8543347.1"/>
    <property type="molecule type" value="Genomic_DNA"/>
</dbReference>
<protein>
    <submittedName>
        <fullName evidence="3">Archaeosine biosynthesis radical SAM protein RaSEA</fullName>
    </submittedName>
</protein>
<reference evidence="3" key="1">
    <citation type="submission" date="2022-09" db="EMBL/GenBank/DDBJ databases">
        <title>Characterization of three MwoI isoschizomers from sequenced genome and metagenomes.</title>
        <authorList>
            <person name="Fomenkov A."/>
            <person name="Xu S.Y."/>
            <person name="Roberts R.J."/>
        </authorList>
    </citation>
    <scope>NUCLEOTIDE SEQUENCE</scope>
    <source>
        <strain evidence="3">DSM 2970</strain>
    </source>
</reference>
<accession>A0A9E7RUS7</accession>
<dbReference type="PROSITE" id="PS51918">
    <property type="entry name" value="RADICAL_SAM"/>
    <property type="match status" value="1"/>
</dbReference>
<dbReference type="InterPro" id="IPR007197">
    <property type="entry name" value="rSAM"/>
</dbReference>
<feature type="domain" description="Radical SAM core" evidence="1">
    <location>
        <begin position="37"/>
        <end position="291"/>
    </location>
</feature>
<evidence type="ECO:0000313" key="4">
    <source>
        <dbReference type="Proteomes" id="UP001369247"/>
    </source>
</evidence>
<name>A0A9E7RUS7_METWO</name>
<evidence type="ECO:0000259" key="1">
    <source>
        <dbReference type="PROSITE" id="PS51918"/>
    </source>
</evidence>
<reference evidence="2 4" key="2">
    <citation type="submission" date="2023-12" db="EMBL/GenBank/DDBJ databases">
        <title>Phenotypic and Genomic Characterization of Methanothermobacter wolfeii Strain BSEL, a CO2-Capturing Archaeon with Minimal Nutrient Requirements.</title>
        <authorList>
            <person name="Ale Enriquez F."/>
            <person name="Ahring B.K."/>
        </authorList>
    </citation>
    <scope>NUCLEOTIDE SEQUENCE [LARGE SCALE GENOMIC DNA]</scope>
    <source>
        <strain evidence="2 4">BSEL-1</strain>
    </source>
</reference>
<evidence type="ECO:0000313" key="2">
    <source>
        <dbReference type="EMBL" id="MEJ8543347.1"/>
    </source>
</evidence>
<sequence length="355" mass="40622">MMGKLVFRNRKRAIKRMKKRSPEELATAWMQNDLLYSGPGKAIFMILPTIGCSWALSESGGCTMCSYISDSHLEPVGSDKIIEIFEKLISRYDIQEKTAVKIFTSGSFLNPAEFPEDARNHILDHLNTVDGVEEIIFESRPEYVKEEILRECCARAPDKILEVSMGLETLDERTRLIKINKGFSNRDFEDAVKIINRLKDGFMVKSKVYILVKPILTSEKNAIKEAVDTAVYAEKIGVDRVSFCPVTIHRGTLLEDLWRRGAYRPPWIWSLVEIINRTRESVSIPSIMDTSGFGTSRGPFNCKKCNRDLKKLIIRSNLEQVPVPEYECECRARWSAEREFSELTGSVEIRYSEDT</sequence>
<organism evidence="3">
    <name type="scientific">Methanothermobacter wolfeii</name>
    <name type="common">Methanobacterium wolfei</name>
    <dbReference type="NCBI Taxonomy" id="145261"/>
    <lineage>
        <taxon>Archaea</taxon>
        <taxon>Methanobacteriati</taxon>
        <taxon>Methanobacteriota</taxon>
        <taxon>Methanomada group</taxon>
        <taxon>Methanobacteria</taxon>
        <taxon>Methanobacteriales</taxon>
        <taxon>Methanobacteriaceae</taxon>
        <taxon>Methanothermobacter</taxon>
    </lineage>
</organism>
<dbReference type="GO" id="GO:0003824">
    <property type="term" value="F:catalytic activity"/>
    <property type="evidence" value="ECO:0007669"/>
    <property type="project" value="InterPro"/>
</dbReference>
<dbReference type="InterPro" id="IPR006638">
    <property type="entry name" value="Elp3/MiaA/NifB-like_rSAM"/>
</dbReference>
<dbReference type="NCBIfam" id="TIGR01210">
    <property type="entry name" value="archaeosine biosynthesis radical SAM protein RaSEA"/>
    <property type="match status" value="1"/>
</dbReference>
<evidence type="ECO:0000313" key="3">
    <source>
        <dbReference type="EMBL" id="UXH32010.1"/>
    </source>
</evidence>
<dbReference type="RefSeq" id="WP_074358436.1">
    <property type="nucleotide sequence ID" value="NZ_CP104550.1"/>
</dbReference>
<dbReference type="Proteomes" id="UP001065373">
    <property type="component" value="Chromosome"/>
</dbReference>
<dbReference type="Proteomes" id="UP001369247">
    <property type="component" value="Unassembled WGS sequence"/>
</dbReference>
<dbReference type="EMBL" id="CP104550">
    <property type="protein sequence ID" value="UXH32010.1"/>
    <property type="molecule type" value="Genomic_DNA"/>
</dbReference>
<gene>
    <name evidence="3" type="ORF">N5910_01520</name>
    <name evidence="2" type="ORF">U2150_07600</name>
</gene>
<dbReference type="PIRSF" id="PIRSF004954">
    <property type="entry name" value="Radical_SAM"/>
    <property type="match status" value="1"/>
</dbReference>
<dbReference type="GeneID" id="75105890"/>
<dbReference type="GeneID" id="58977950"/>
<dbReference type="SMR" id="A0A9E7RUS7"/>
<dbReference type="SMART" id="SM00729">
    <property type="entry name" value="Elp3"/>
    <property type="match status" value="1"/>
</dbReference>